<sequence>MPAPRGAQRPAAAGRVPLTAPARRGDARSRRTSDEETPMTPRPHRLAAPPEALDDDPPVTGLMTQRIVAIVPEAELSVALRLMAARGVRHLPVLDGARCVGLVLDTDVARLLALTRPEPGVPPLRVRDVCRRVPALEPTARRSDAARGMQASGIDAVLVGDGERLLGIVTATDLVRSLAADGADR</sequence>
<keyword evidence="2" id="KW-0129">CBS domain</keyword>
<dbReference type="PANTHER" id="PTHR48108:SF26">
    <property type="entry name" value="CBS DOMAIN-CONTAINING PROTEIN DDB_G0289609"/>
    <property type="match status" value="1"/>
</dbReference>
<feature type="domain" description="CBS" evidence="4">
    <location>
        <begin position="129"/>
        <end position="185"/>
    </location>
</feature>
<keyword evidence="1" id="KW-0677">Repeat</keyword>
<evidence type="ECO:0000259" key="4">
    <source>
        <dbReference type="PROSITE" id="PS51371"/>
    </source>
</evidence>
<dbReference type="InterPro" id="IPR051462">
    <property type="entry name" value="CBS_domain-containing"/>
</dbReference>
<proteinExistence type="predicted"/>
<protein>
    <recommendedName>
        <fullName evidence="4">CBS domain-containing protein</fullName>
    </recommendedName>
</protein>
<feature type="domain" description="CBS" evidence="4">
    <location>
        <begin position="63"/>
        <end position="118"/>
    </location>
</feature>
<name>A0A4Y3WMA0_9PSEU</name>
<evidence type="ECO:0000313" key="6">
    <source>
        <dbReference type="Proteomes" id="UP000320338"/>
    </source>
</evidence>
<evidence type="ECO:0000256" key="2">
    <source>
        <dbReference type="PROSITE-ProRule" id="PRU00703"/>
    </source>
</evidence>
<feature type="region of interest" description="Disordered" evidence="3">
    <location>
        <begin position="1"/>
        <end position="53"/>
    </location>
</feature>
<dbReference type="Proteomes" id="UP000320338">
    <property type="component" value="Unassembled WGS sequence"/>
</dbReference>
<evidence type="ECO:0000313" key="5">
    <source>
        <dbReference type="EMBL" id="GEC20042.1"/>
    </source>
</evidence>
<gene>
    <name evidence="5" type="ORF">PHY01_23250</name>
</gene>
<dbReference type="Pfam" id="PF00571">
    <property type="entry name" value="CBS"/>
    <property type="match status" value="2"/>
</dbReference>
<dbReference type="InterPro" id="IPR000644">
    <property type="entry name" value="CBS_dom"/>
</dbReference>
<accession>A0A4Y3WMA0</accession>
<dbReference type="PROSITE" id="PS51371">
    <property type="entry name" value="CBS"/>
    <property type="match status" value="2"/>
</dbReference>
<evidence type="ECO:0000256" key="1">
    <source>
        <dbReference type="ARBA" id="ARBA00022737"/>
    </source>
</evidence>
<reference evidence="5 6" key="1">
    <citation type="submission" date="2019-06" db="EMBL/GenBank/DDBJ databases">
        <title>Whole genome shotgun sequence of Pseudonocardia hydrocarbonoxydans NBRC 14498.</title>
        <authorList>
            <person name="Hosoyama A."/>
            <person name="Uohara A."/>
            <person name="Ohji S."/>
            <person name="Ichikawa N."/>
        </authorList>
    </citation>
    <scope>NUCLEOTIDE SEQUENCE [LARGE SCALE GENOMIC DNA]</scope>
    <source>
        <strain evidence="5 6">NBRC 14498</strain>
    </source>
</reference>
<organism evidence="5 6">
    <name type="scientific">Pseudonocardia hydrocarbonoxydans</name>
    <dbReference type="NCBI Taxonomy" id="76726"/>
    <lineage>
        <taxon>Bacteria</taxon>
        <taxon>Bacillati</taxon>
        <taxon>Actinomycetota</taxon>
        <taxon>Actinomycetes</taxon>
        <taxon>Pseudonocardiales</taxon>
        <taxon>Pseudonocardiaceae</taxon>
        <taxon>Pseudonocardia</taxon>
    </lineage>
</organism>
<dbReference type="OrthoDB" id="3577946at2"/>
<dbReference type="Gene3D" id="3.10.580.10">
    <property type="entry name" value="CBS-domain"/>
    <property type="match status" value="2"/>
</dbReference>
<dbReference type="SMART" id="SM00116">
    <property type="entry name" value="CBS"/>
    <property type="match status" value="2"/>
</dbReference>
<dbReference type="SUPFAM" id="SSF54631">
    <property type="entry name" value="CBS-domain pair"/>
    <property type="match status" value="1"/>
</dbReference>
<feature type="compositionally biased region" description="Basic and acidic residues" evidence="3">
    <location>
        <begin position="23"/>
        <end position="34"/>
    </location>
</feature>
<dbReference type="EMBL" id="BJNG01000017">
    <property type="protein sequence ID" value="GEC20042.1"/>
    <property type="molecule type" value="Genomic_DNA"/>
</dbReference>
<evidence type="ECO:0000256" key="3">
    <source>
        <dbReference type="SAM" id="MobiDB-lite"/>
    </source>
</evidence>
<keyword evidence="6" id="KW-1185">Reference proteome</keyword>
<feature type="compositionally biased region" description="Low complexity" evidence="3">
    <location>
        <begin position="1"/>
        <end position="15"/>
    </location>
</feature>
<dbReference type="AlphaFoldDB" id="A0A4Y3WMA0"/>
<dbReference type="PANTHER" id="PTHR48108">
    <property type="entry name" value="CBS DOMAIN-CONTAINING PROTEIN CBSX2, CHLOROPLASTIC"/>
    <property type="match status" value="1"/>
</dbReference>
<comment type="caution">
    <text evidence="5">The sequence shown here is derived from an EMBL/GenBank/DDBJ whole genome shotgun (WGS) entry which is preliminary data.</text>
</comment>
<dbReference type="InterPro" id="IPR046342">
    <property type="entry name" value="CBS_dom_sf"/>
</dbReference>